<dbReference type="AlphaFoldDB" id="A0A840ICT8"/>
<evidence type="ECO:0000256" key="2">
    <source>
        <dbReference type="ARBA" id="ARBA00023125"/>
    </source>
</evidence>
<dbReference type="InterPro" id="IPR036388">
    <property type="entry name" value="WH-like_DNA-bd_sf"/>
</dbReference>
<evidence type="ECO:0000256" key="1">
    <source>
        <dbReference type="ARBA" id="ARBA00023015"/>
    </source>
</evidence>
<dbReference type="InterPro" id="IPR011991">
    <property type="entry name" value="ArsR-like_HTH"/>
</dbReference>
<proteinExistence type="predicted"/>
<dbReference type="InterPro" id="IPR051011">
    <property type="entry name" value="Metal_resp_trans_reg"/>
</dbReference>
<dbReference type="SUPFAM" id="SSF46785">
    <property type="entry name" value="Winged helix' DNA-binding domain"/>
    <property type="match status" value="1"/>
</dbReference>
<evidence type="ECO:0000313" key="6">
    <source>
        <dbReference type="Proteomes" id="UP000585272"/>
    </source>
</evidence>
<protein>
    <submittedName>
        <fullName evidence="5">DNA-binding transcriptional ArsR family regulator</fullName>
    </submittedName>
</protein>
<sequence length="129" mass="14242">MSESASTDPIPLDTCAVRLVDPDRVAAVRERMPGAEEAQRLARVFHVLGEPARVRIVTALLEAGELCVCDLAATVGMTEAQTSQHLRVLRAERTVRNRRDGRMVYYSLDDAHVRLLMDLALQHVAHGEG</sequence>
<evidence type="ECO:0000256" key="3">
    <source>
        <dbReference type="ARBA" id="ARBA00023163"/>
    </source>
</evidence>
<accession>A0A840ICT8</accession>
<dbReference type="PROSITE" id="PS50987">
    <property type="entry name" value="HTH_ARSR_2"/>
    <property type="match status" value="1"/>
</dbReference>
<evidence type="ECO:0000259" key="4">
    <source>
        <dbReference type="PROSITE" id="PS50987"/>
    </source>
</evidence>
<reference evidence="5 6" key="1">
    <citation type="submission" date="2020-08" db="EMBL/GenBank/DDBJ databases">
        <title>Genomic Encyclopedia of Archaeal and Bacterial Type Strains, Phase II (KMG-II): from individual species to whole genera.</title>
        <authorList>
            <person name="Goeker M."/>
        </authorList>
    </citation>
    <scope>NUCLEOTIDE SEQUENCE [LARGE SCALE GENOMIC DNA]</scope>
    <source>
        <strain evidence="5 6">DSM 23288</strain>
    </source>
</reference>
<dbReference type="EMBL" id="JACHNU010000001">
    <property type="protein sequence ID" value="MBB4661884.1"/>
    <property type="molecule type" value="Genomic_DNA"/>
</dbReference>
<name>A0A840ICT8_9ACTN</name>
<dbReference type="Pfam" id="PF01022">
    <property type="entry name" value="HTH_5"/>
    <property type="match status" value="1"/>
</dbReference>
<dbReference type="PANTHER" id="PTHR43132:SF6">
    <property type="entry name" value="HTH-TYPE TRANSCRIPTIONAL REPRESSOR CZRA"/>
    <property type="match status" value="1"/>
</dbReference>
<organism evidence="5 6">
    <name type="scientific">Conexibacter arvalis</name>
    <dbReference type="NCBI Taxonomy" id="912552"/>
    <lineage>
        <taxon>Bacteria</taxon>
        <taxon>Bacillati</taxon>
        <taxon>Actinomycetota</taxon>
        <taxon>Thermoleophilia</taxon>
        <taxon>Solirubrobacterales</taxon>
        <taxon>Conexibacteraceae</taxon>
        <taxon>Conexibacter</taxon>
    </lineage>
</organism>
<dbReference type="PANTHER" id="PTHR43132">
    <property type="entry name" value="ARSENICAL RESISTANCE OPERON REPRESSOR ARSR-RELATED"/>
    <property type="match status" value="1"/>
</dbReference>
<comment type="caution">
    <text evidence="5">The sequence shown here is derived from an EMBL/GenBank/DDBJ whole genome shotgun (WGS) entry which is preliminary data.</text>
</comment>
<dbReference type="PRINTS" id="PR00778">
    <property type="entry name" value="HTHARSR"/>
</dbReference>
<keyword evidence="2 5" id="KW-0238">DNA-binding</keyword>
<evidence type="ECO:0000313" key="5">
    <source>
        <dbReference type="EMBL" id="MBB4661884.1"/>
    </source>
</evidence>
<dbReference type="Proteomes" id="UP000585272">
    <property type="component" value="Unassembled WGS sequence"/>
</dbReference>
<keyword evidence="1" id="KW-0805">Transcription regulation</keyword>
<feature type="domain" description="HTH arsR-type" evidence="4">
    <location>
        <begin position="33"/>
        <end position="128"/>
    </location>
</feature>
<dbReference type="RefSeq" id="WP_183340428.1">
    <property type="nucleotide sequence ID" value="NZ_JACHNU010000001.1"/>
</dbReference>
<dbReference type="CDD" id="cd00090">
    <property type="entry name" value="HTH_ARSR"/>
    <property type="match status" value="1"/>
</dbReference>
<dbReference type="SMART" id="SM00418">
    <property type="entry name" value="HTH_ARSR"/>
    <property type="match status" value="1"/>
</dbReference>
<keyword evidence="6" id="KW-1185">Reference proteome</keyword>
<dbReference type="NCBIfam" id="NF033788">
    <property type="entry name" value="HTH_metalloreg"/>
    <property type="match status" value="1"/>
</dbReference>
<dbReference type="InterPro" id="IPR036390">
    <property type="entry name" value="WH_DNA-bd_sf"/>
</dbReference>
<keyword evidence="3" id="KW-0804">Transcription</keyword>
<dbReference type="Gene3D" id="1.10.10.10">
    <property type="entry name" value="Winged helix-like DNA-binding domain superfamily/Winged helix DNA-binding domain"/>
    <property type="match status" value="1"/>
</dbReference>
<dbReference type="GO" id="GO:0003677">
    <property type="term" value="F:DNA binding"/>
    <property type="evidence" value="ECO:0007669"/>
    <property type="project" value="UniProtKB-KW"/>
</dbReference>
<dbReference type="InterPro" id="IPR001845">
    <property type="entry name" value="HTH_ArsR_DNA-bd_dom"/>
</dbReference>
<gene>
    <name evidence="5" type="ORF">BDZ31_001457</name>
</gene>
<dbReference type="GO" id="GO:0003700">
    <property type="term" value="F:DNA-binding transcription factor activity"/>
    <property type="evidence" value="ECO:0007669"/>
    <property type="project" value="InterPro"/>
</dbReference>